<reference evidence="2" key="1">
    <citation type="journal article" date="2022" name="Int. J. Mol. Sci.">
        <title>Draft Genome of Tanacetum Coccineum: Genomic Comparison of Closely Related Tanacetum-Family Plants.</title>
        <authorList>
            <person name="Yamashiro T."/>
            <person name="Shiraishi A."/>
            <person name="Nakayama K."/>
            <person name="Satake H."/>
        </authorList>
    </citation>
    <scope>NUCLEOTIDE SEQUENCE</scope>
</reference>
<gene>
    <name evidence="2" type="ORF">Tco_0894208</name>
</gene>
<dbReference type="Proteomes" id="UP001151760">
    <property type="component" value="Unassembled WGS sequence"/>
</dbReference>
<name>A0ABQ5CED9_9ASTR</name>
<comment type="caution">
    <text evidence="2">The sequence shown here is derived from an EMBL/GenBank/DDBJ whole genome shotgun (WGS) entry which is preliminary data.</text>
</comment>
<evidence type="ECO:0008006" key="4">
    <source>
        <dbReference type="Google" id="ProtNLM"/>
    </source>
</evidence>
<evidence type="ECO:0000313" key="2">
    <source>
        <dbReference type="EMBL" id="GJT24271.1"/>
    </source>
</evidence>
<feature type="coiled-coil region" evidence="1">
    <location>
        <begin position="3"/>
        <end position="33"/>
    </location>
</feature>
<evidence type="ECO:0000256" key="1">
    <source>
        <dbReference type="SAM" id="Coils"/>
    </source>
</evidence>
<evidence type="ECO:0000313" key="3">
    <source>
        <dbReference type="Proteomes" id="UP001151760"/>
    </source>
</evidence>
<dbReference type="EMBL" id="BQNB010014122">
    <property type="protein sequence ID" value="GJT24271.1"/>
    <property type="molecule type" value="Genomic_DNA"/>
</dbReference>
<accession>A0ABQ5CED9</accession>
<keyword evidence="1" id="KW-0175">Coiled coil</keyword>
<reference evidence="2" key="2">
    <citation type="submission" date="2022-01" db="EMBL/GenBank/DDBJ databases">
        <authorList>
            <person name="Yamashiro T."/>
            <person name="Shiraishi A."/>
            <person name="Satake H."/>
            <person name="Nakayama K."/>
        </authorList>
    </citation>
    <scope>NUCLEOTIDE SEQUENCE</scope>
</reference>
<sequence length="108" mass="12629">MNDEALLQNLDILEEEREKAAIQEEKSKAKMERYYNAKVRNTIFKLEDFVYRNNEGSHTMESGKLVPKWEGPYEVVEALGRGAYKLRNGNGDTLPRTWDVKDLKKCYL</sequence>
<keyword evidence="3" id="KW-1185">Reference proteome</keyword>
<organism evidence="2 3">
    <name type="scientific">Tanacetum coccineum</name>
    <dbReference type="NCBI Taxonomy" id="301880"/>
    <lineage>
        <taxon>Eukaryota</taxon>
        <taxon>Viridiplantae</taxon>
        <taxon>Streptophyta</taxon>
        <taxon>Embryophyta</taxon>
        <taxon>Tracheophyta</taxon>
        <taxon>Spermatophyta</taxon>
        <taxon>Magnoliopsida</taxon>
        <taxon>eudicotyledons</taxon>
        <taxon>Gunneridae</taxon>
        <taxon>Pentapetalae</taxon>
        <taxon>asterids</taxon>
        <taxon>campanulids</taxon>
        <taxon>Asterales</taxon>
        <taxon>Asteraceae</taxon>
        <taxon>Asteroideae</taxon>
        <taxon>Anthemideae</taxon>
        <taxon>Anthemidinae</taxon>
        <taxon>Tanacetum</taxon>
    </lineage>
</organism>
<proteinExistence type="predicted"/>
<protein>
    <recommendedName>
        <fullName evidence="4">Reverse transcriptase domain-containing protein</fullName>
    </recommendedName>
</protein>